<dbReference type="Proteomes" id="UP001239994">
    <property type="component" value="Unassembled WGS sequence"/>
</dbReference>
<organism evidence="2 3">
    <name type="scientific">Electrophorus voltai</name>
    <dbReference type="NCBI Taxonomy" id="2609070"/>
    <lineage>
        <taxon>Eukaryota</taxon>
        <taxon>Metazoa</taxon>
        <taxon>Chordata</taxon>
        <taxon>Craniata</taxon>
        <taxon>Vertebrata</taxon>
        <taxon>Euteleostomi</taxon>
        <taxon>Actinopterygii</taxon>
        <taxon>Neopterygii</taxon>
        <taxon>Teleostei</taxon>
        <taxon>Ostariophysi</taxon>
        <taxon>Gymnotiformes</taxon>
        <taxon>Gymnotoidei</taxon>
        <taxon>Gymnotidae</taxon>
        <taxon>Electrophorus</taxon>
    </lineage>
</organism>
<reference evidence="2" key="1">
    <citation type="submission" date="2023-03" db="EMBL/GenBank/DDBJ databases">
        <title>Electrophorus voltai genome.</title>
        <authorList>
            <person name="Bian C."/>
        </authorList>
    </citation>
    <scope>NUCLEOTIDE SEQUENCE</scope>
    <source>
        <strain evidence="2">CB-2022</strain>
        <tissue evidence="2">Muscle</tissue>
    </source>
</reference>
<evidence type="ECO:0000256" key="1">
    <source>
        <dbReference type="SAM" id="MobiDB-lite"/>
    </source>
</evidence>
<feature type="non-terminal residue" evidence="2">
    <location>
        <position position="1"/>
    </location>
</feature>
<dbReference type="AlphaFoldDB" id="A0AAD8ZRG9"/>
<feature type="compositionally biased region" description="Polar residues" evidence="1">
    <location>
        <begin position="193"/>
        <end position="202"/>
    </location>
</feature>
<evidence type="ECO:0000313" key="3">
    <source>
        <dbReference type="Proteomes" id="UP001239994"/>
    </source>
</evidence>
<accession>A0AAD8ZRG9</accession>
<protein>
    <submittedName>
        <fullName evidence="2">Uncharacterized protein</fullName>
    </submittedName>
</protein>
<gene>
    <name evidence="2" type="ORF">P4O66_021456</name>
</gene>
<feature type="region of interest" description="Disordered" evidence="1">
    <location>
        <begin position="133"/>
        <end position="210"/>
    </location>
</feature>
<name>A0AAD8ZRG9_9TELE</name>
<keyword evidence="3" id="KW-1185">Reference proteome</keyword>
<sequence>MAPPLNVSSCAHVIPGNGSKKRKRKKGGKRPHKLRIETLRHPGLTPHFHHGGGGHWTILGGPPSMVQGQTQSCRPQPDSEDWHVQVDFTGSYKPYIDFYEGYMDYGDNGECSNVSLRSDLGFDYGEDPSMEVEEVLSGHPPNISDVESADSKSDEPPALKIPPKAPPRRCRLGASKPSSAAQREATAFEEETPSTWAYSSGTRVPVPKPRRGNVSVPVSVVILIPVLPPAVLLALARVGSLGPWPRHLALALRPQPDKLERRESRCWGGALS</sequence>
<proteinExistence type="predicted"/>
<dbReference type="EMBL" id="JAROKS010000006">
    <property type="protein sequence ID" value="KAK1802928.1"/>
    <property type="molecule type" value="Genomic_DNA"/>
</dbReference>
<evidence type="ECO:0000313" key="2">
    <source>
        <dbReference type="EMBL" id="KAK1802928.1"/>
    </source>
</evidence>
<comment type="caution">
    <text evidence="2">The sequence shown here is derived from an EMBL/GenBank/DDBJ whole genome shotgun (WGS) entry which is preliminary data.</text>
</comment>
<feature type="compositionally biased region" description="Basic residues" evidence="1">
    <location>
        <begin position="19"/>
        <end position="31"/>
    </location>
</feature>
<feature type="region of interest" description="Disordered" evidence="1">
    <location>
        <begin position="1"/>
        <end position="31"/>
    </location>
</feature>